<dbReference type="Proteomes" id="UP001501588">
    <property type="component" value="Unassembled WGS sequence"/>
</dbReference>
<organism evidence="1 2">
    <name type="scientific">Craurococcus roseus</name>
    <dbReference type="NCBI Taxonomy" id="77585"/>
    <lineage>
        <taxon>Bacteria</taxon>
        <taxon>Pseudomonadati</taxon>
        <taxon>Pseudomonadota</taxon>
        <taxon>Alphaproteobacteria</taxon>
        <taxon>Acetobacterales</taxon>
        <taxon>Acetobacteraceae</taxon>
        <taxon>Craurococcus</taxon>
    </lineage>
</organism>
<evidence type="ECO:0000313" key="1">
    <source>
        <dbReference type="EMBL" id="GAA0607263.1"/>
    </source>
</evidence>
<evidence type="ECO:0008006" key="3">
    <source>
        <dbReference type="Google" id="ProtNLM"/>
    </source>
</evidence>
<reference evidence="1 2" key="1">
    <citation type="journal article" date="2019" name="Int. J. Syst. Evol. Microbiol.">
        <title>The Global Catalogue of Microorganisms (GCM) 10K type strain sequencing project: providing services to taxonomists for standard genome sequencing and annotation.</title>
        <authorList>
            <consortium name="The Broad Institute Genomics Platform"/>
            <consortium name="The Broad Institute Genome Sequencing Center for Infectious Disease"/>
            <person name="Wu L."/>
            <person name="Ma J."/>
        </authorList>
    </citation>
    <scope>NUCLEOTIDE SEQUENCE [LARGE SCALE GENOMIC DNA]</scope>
    <source>
        <strain evidence="1 2">JCM 9933</strain>
    </source>
</reference>
<accession>A0ABN1GAG4</accession>
<gene>
    <name evidence="1" type="ORF">GCM10009416_50310</name>
</gene>
<sequence length="80" mass="8892">MGTAAAAERWMEVDRNTEDHAVTRDVIEALVARERPGWRVVDIVEVNDESGPSFEVAVEGGDDRLTLLVSADERIVGERR</sequence>
<comment type="caution">
    <text evidence="1">The sequence shown here is derived from an EMBL/GenBank/DDBJ whole genome shotgun (WGS) entry which is preliminary data.</text>
</comment>
<proteinExistence type="predicted"/>
<protein>
    <recommendedName>
        <fullName evidence="3">PepSY domain-containing protein</fullName>
    </recommendedName>
</protein>
<name>A0ABN1GAG4_9PROT</name>
<evidence type="ECO:0000313" key="2">
    <source>
        <dbReference type="Proteomes" id="UP001501588"/>
    </source>
</evidence>
<dbReference type="EMBL" id="BAAAFZ010000117">
    <property type="protein sequence ID" value="GAA0607263.1"/>
    <property type="molecule type" value="Genomic_DNA"/>
</dbReference>
<keyword evidence="2" id="KW-1185">Reference proteome</keyword>